<evidence type="ECO:0000313" key="3">
    <source>
        <dbReference type="Proteomes" id="UP000325902"/>
    </source>
</evidence>
<feature type="compositionally biased region" description="Low complexity" evidence="1">
    <location>
        <begin position="208"/>
        <end position="228"/>
    </location>
</feature>
<feature type="region of interest" description="Disordered" evidence="1">
    <location>
        <begin position="1"/>
        <end position="32"/>
    </location>
</feature>
<sequence>MPNNNNLRPHRSAMTPPPTPAAASSSSAPLLPVTAEPLPTAQQTVVVRQPSFPFPVYHWQPRRHFSGGPGVGYFSDPARGRAVTVSIFETSARLYPAVRHHHIRMTTITAAGNRNLYRAALFLVDQPDHLTYDMRGVPGASDSGGSYSGGSFGQTNDIVLIGVGRGHGNGNGSSIGSRIIRAQNGRGHGNGGVVAVENGSSGLGNNGGRSDNNDAGNGNISGNSSRSGYDGDDEDDGEDIDVYIGPYSSGIPEYRQRLVLIGPIGNTVDEALEGLEGVVVREWDRQIA</sequence>
<dbReference type="AlphaFoldDB" id="A0A5N5D5N0"/>
<feature type="region of interest" description="Disordered" evidence="1">
    <location>
        <begin position="190"/>
        <end position="239"/>
    </location>
</feature>
<dbReference type="OrthoDB" id="10645554at2759"/>
<accession>A0A5N5D5N0</accession>
<evidence type="ECO:0000256" key="1">
    <source>
        <dbReference type="SAM" id="MobiDB-lite"/>
    </source>
</evidence>
<name>A0A5N5D5N0_9PEZI</name>
<gene>
    <name evidence="2" type="ORF">DBV05_g8387</name>
</gene>
<feature type="compositionally biased region" description="Acidic residues" evidence="1">
    <location>
        <begin position="230"/>
        <end position="239"/>
    </location>
</feature>
<keyword evidence="3" id="KW-1185">Reference proteome</keyword>
<protein>
    <submittedName>
        <fullName evidence="2">Uncharacterized protein</fullName>
    </submittedName>
</protein>
<comment type="caution">
    <text evidence="2">The sequence shown here is derived from an EMBL/GenBank/DDBJ whole genome shotgun (WGS) entry which is preliminary data.</text>
</comment>
<evidence type="ECO:0000313" key="2">
    <source>
        <dbReference type="EMBL" id="KAB2572931.1"/>
    </source>
</evidence>
<dbReference type="EMBL" id="VCHE01000068">
    <property type="protein sequence ID" value="KAB2572931.1"/>
    <property type="molecule type" value="Genomic_DNA"/>
</dbReference>
<organism evidence="2 3">
    <name type="scientific">Lasiodiplodia theobromae</name>
    <dbReference type="NCBI Taxonomy" id="45133"/>
    <lineage>
        <taxon>Eukaryota</taxon>
        <taxon>Fungi</taxon>
        <taxon>Dikarya</taxon>
        <taxon>Ascomycota</taxon>
        <taxon>Pezizomycotina</taxon>
        <taxon>Dothideomycetes</taxon>
        <taxon>Dothideomycetes incertae sedis</taxon>
        <taxon>Botryosphaeriales</taxon>
        <taxon>Botryosphaeriaceae</taxon>
        <taxon>Lasiodiplodia</taxon>
    </lineage>
</organism>
<proteinExistence type="predicted"/>
<reference evidence="2 3" key="1">
    <citation type="journal article" date="2019" name="Sci. Rep.">
        <title>A multi-omics analysis of the grapevine pathogen Lasiodiplodia theobromae reveals that temperature affects the expression of virulence- and pathogenicity-related genes.</title>
        <authorList>
            <person name="Felix C."/>
            <person name="Meneses R."/>
            <person name="Goncalves M.F.M."/>
            <person name="Tilleman L."/>
            <person name="Duarte A.S."/>
            <person name="Jorrin-Novo J.V."/>
            <person name="Van de Peer Y."/>
            <person name="Deforce D."/>
            <person name="Van Nieuwerburgh F."/>
            <person name="Esteves A.C."/>
            <person name="Alves A."/>
        </authorList>
    </citation>
    <scope>NUCLEOTIDE SEQUENCE [LARGE SCALE GENOMIC DNA]</scope>
    <source>
        <strain evidence="2 3">LA-SOL3</strain>
    </source>
</reference>
<dbReference type="Proteomes" id="UP000325902">
    <property type="component" value="Unassembled WGS sequence"/>
</dbReference>